<evidence type="ECO:0000313" key="3">
    <source>
        <dbReference type="Proteomes" id="UP001597083"/>
    </source>
</evidence>
<evidence type="ECO:0000313" key="2">
    <source>
        <dbReference type="EMBL" id="MFD0852219.1"/>
    </source>
</evidence>
<reference evidence="3" key="1">
    <citation type="journal article" date="2019" name="Int. J. Syst. Evol. Microbiol.">
        <title>The Global Catalogue of Microorganisms (GCM) 10K type strain sequencing project: providing services to taxonomists for standard genome sequencing and annotation.</title>
        <authorList>
            <consortium name="The Broad Institute Genomics Platform"/>
            <consortium name="The Broad Institute Genome Sequencing Center for Infectious Disease"/>
            <person name="Wu L."/>
            <person name="Ma J."/>
        </authorList>
    </citation>
    <scope>NUCLEOTIDE SEQUENCE [LARGE SCALE GENOMIC DNA]</scope>
    <source>
        <strain evidence="3">JCM 31696</strain>
    </source>
</reference>
<protein>
    <submittedName>
        <fullName evidence="2">Uncharacterized protein</fullName>
    </submittedName>
</protein>
<keyword evidence="3" id="KW-1185">Reference proteome</keyword>
<dbReference type="Proteomes" id="UP001597083">
    <property type="component" value="Unassembled WGS sequence"/>
</dbReference>
<feature type="region of interest" description="Disordered" evidence="1">
    <location>
        <begin position="171"/>
        <end position="190"/>
    </location>
</feature>
<feature type="non-terminal residue" evidence="2">
    <location>
        <position position="190"/>
    </location>
</feature>
<feature type="compositionally biased region" description="Basic and acidic residues" evidence="1">
    <location>
        <begin position="179"/>
        <end position="190"/>
    </location>
</feature>
<sequence length="190" mass="20696">AAAEQEAGRPPVVLVIDSMTAEWDYLKGVADQKARARLAKKGRAIPADAEPKISMDLWNEIGNRHKRLMNTLMTFPGVVVMTARGKEIAAMDDSGRPVEGRKEYKVEGHKNLAFDSSAWVRLSRDAAPQVIGVRSVHAGVRPGVDPPVQAPDFTLEWLIFDVLKCVPGEAAARDMAPSEPERTADDIAAE</sequence>
<proteinExistence type="predicted"/>
<feature type="non-terminal residue" evidence="2">
    <location>
        <position position="1"/>
    </location>
</feature>
<dbReference type="EMBL" id="JBHTIR010001163">
    <property type="protein sequence ID" value="MFD0852219.1"/>
    <property type="molecule type" value="Genomic_DNA"/>
</dbReference>
<comment type="caution">
    <text evidence="2">The sequence shown here is derived from an EMBL/GenBank/DDBJ whole genome shotgun (WGS) entry which is preliminary data.</text>
</comment>
<organism evidence="2 3">
    <name type="scientific">Actinomadura adrarensis</name>
    <dbReference type="NCBI Taxonomy" id="1819600"/>
    <lineage>
        <taxon>Bacteria</taxon>
        <taxon>Bacillati</taxon>
        <taxon>Actinomycetota</taxon>
        <taxon>Actinomycetes</taxon>
        <taxon>Streptosporangiales</taxon>
        <taxon>Thermomonosporaceae</taxon>
        <taxon>Actinomadura</taxon>
    </lineage>
</organism>
<name>A0ABW3CE54_9ACTN</name>
<accession>A0ABW3CE54</accession>
<gene>
    <name evidence="2" type="ORF">ACFQ07_08300</name>
</gene>
<evidence type="ECO:0000256" key="1">
    <source>
        <dbReference type="SAM" id="MobiDB-lite"/>
    </source>
</evidence>